<dbReference type="PANTHER" id="PTHR30349">
    <property type="entry name" value="PHAGE INTEGRASE-RELATED"/>
    <property type="match status" value="1"/>
</dbReference>
<dbReference type="PROSITE" id="PS51898">
    <property type="entry name" value="TYR_RECOMBINASE"/>
    <property type="match status" value="1"/>
</dbReference>
<dbReference type="Pfam" id="PF00589">
    <property type="entry name" value="Phage_integrase"/>
    <property type="match status" value="1"/>
</dbReference>
<organism evidence="4 5">
    <name type="scientific">Paenibacillus amylolyticus</name>
    <dbReference type="NCBI Taxonomy" id="1451"/>
    <lineage>
        <taxon>Bacteria</taxon>
        <taxon>Bacillati</taxon>
        <taxon>Bacillota</taxon>
        <taxon>Bacilli</taxon>
        <taxon>Bacillales</taxon>
        <taxon>Paenibacillaceae</taxon>
        <taxon>Paenibacillus</taxon>
    </lineage>
</organism>
<sequence length="186" mass="22224">MKKVQPIRDERVIDGMKHYFWIRSIRNYLFFCIGIYSGLRVSDLCRLRVIDVKGTHVNLVEQKNKHAKKFIIHPSIRQDLDRYIAEMKDTDFLFPSRQIKTVSRMRHQPIDRTTAYRFLNAAAKEFGLKEIGCHTLRKTWAYRLYMDDPENLALLMEMFGHIDPRETLDYIGLTQDMMDRAILRLR</sequence>
<dbReference type="InterPro" id="IPR013762">
    <property type="entry name" value="Integrase-like_cat_sf"/>
</dbReference>
<protein>
    <submittedName>
        <fullName evidence="4">Tyrosine-type recombinase/integrase</fullName>
    </submittedName>
</protein>
<dbReference type="InterPro" id="IPR002104">
    <property type="entry name" value="Integrase_catalytic"/>
</dbReference>
<gene>
    <name evidence="4" type="ORF">EC604_01535</name>
</gene>
<dbReference type="AlphaFoldDB" id="A0A5M9WLT4"/>
<dbReference type="GO" id="GO:0003677">
    <property type="term" value="F:DNA binding"/>
    <property type="evidence" value="ECO:0007669"/>
    <property type="project" value="InterPro"/>
</dbReference>
<feature type="domain" description="Tyr recombinase" evidence="3">
    <location>
        <begin position="1"/>
        <end position="183"/>
    </location>
</feature>
<dbReference type="Gene3D" id="1.10.443.10">
    <property type="entry name" value="Intergrase catalytic core"/>
    <property type="match status" value="1"/>
</dbReference>
<dbReference type="GO" id="GO:0006310">
    <property type="term" value="P:DNA recombination"/>
    <property type="evidence" value="ECO:0007669"/>
    <property type="project" value="UniProtKB-KW"/>
</dbReference>
<keyword evidence="2" id="KW-0472">Membrane</keyword>
<keyword evidence="2" id="KW-1133">Transmembrane helix</keyword>
<name>A0A5M9WLT4_PAEAM</name>
<keyword evidence="1" id="KW-0233">DNA recombination</keyword>
<evidence type="ECO:0000256" key="2">
    <source>
        <dbReference type="SAM" id="Phobius"/>
    </source>
</evidence>
<reference evidence="4 5" key="1">
    <citation type="journal article" date="2019" name="J. Ind. Microbiol. Biotechnol.">
        <title>Paenibacillus amylolyticus 27C64 has a diverse set of carbohydrate-active enzymes and complete pectin deconstruction system.</title>
        <authorList>
            <person name="Keggi C."/>
            <person name="Doran-Peterson J."/>
        </authorList>
    </citation>
    <scope>NUCLEOTIDE SEQUENCE [LARGE SCALE GENOMIC DNA]</scope>
    <source>
        <strain evidence="4 5">27C64</strain>
    </source>
</reference>
<dbReference type="PANTHER" id="PTHR30349:SF82">
    <property type="entry name" value="INTEGRASE_RECOMBINASE YOEC-RELATED"/>
    <property type="match status" value="1"/>
</dbReference>
<dbReference type="InterPro" id="IPR011010">
    <property type="entry name" value="DNA_brk_join_enz"/>
</dbReference>
<dbReference type="OrthoDB" id="9788852at2"/>
<evidence type="ECO:0000313" key="5">
    <source>
        <dbReference type="Proteomes" id="UP000323664"/>
    </source>
</evidence>
<dbReference type="SUPFAM" id="SSF56349">
    <property type="entry name" value="DNA breaking-rejoining enzymes"/>
    <property type="match status" value="1"/>
</dbReference>
<dbReference type="Proteomes" id="UP000323664">
    <property type="component" value="Unassembled WGS sequence"/>
</dbReference>
<evidence type="ECO:0000313" key="4">
    <source>
        <dbReference type="EMBL" id="KAA8782530.1"/>
    </source>
</evidence>
<dbReference type="InterPro" id="IPR050090">
    <property type="entry name" value="Tyrosine_recombinase_XerCD"/>
</dbReference>
<evidence type="ECO:0000259" key="3">
    <source>
        <dbReference type="PROSITE" id="PS51898"/>
    </source>
</evidence>
<keyword evidence="2" id="KW-0812">Transmembrane</keyword>
<accession>A0A5M9WLT4</accession>
<dbReference type="GO" id="GO:0015074">
    <property type="term" value="P:DNA integration"/>
    <property type="evidence" value="ECO:0007669"/>
    <property type="project" value="InterPro"/>
</dbReference>
<evidence type="ECO:0000256" key="1">
    <source>
        <dbReference type="ARBA" id="ARBA00023172"/>
    </source>
</evidence>
<comment type="caution">
    <text evidence="4">The sequence shown here is derived from an EMBL/GenBank/DDBJ whole genome shotgun (WGS) entry which is preliminary data.</text>
</comment>
<dbReference type="EMBL" id="RIAS01000001">
    <property type="protein sequence ID" value="KAA8782530.1"/>
    <property type="molecule type" value="Genomic_DNA"/>
</dbReference>
<proteinExistence type="predicted"/>
<dbReference type="RefSeq" id="WP_123062444.1">
    <property type="nucleotide sequence ID" value="NZ_RIAS01000001.1"/>
</dbReference>
<feature type="transmembrane region" description="Helical" evidence="2">
    <location>
        <begin position="20"/>
        <end position="39"/>
    </location>
</feature>